<dbReference type="AlphaFoldDB" id="A0A0M0K938"/>
<evidence type="ECO:0000256" key="3">
    <source>
        <dbReference type="SAM" id="MobiDB-lite"/>
    </source>
</evidence>
<evidence type="ECO:0000313" key="5">
    <source>
        <dbReference type="EMBL" id="KOO35102.1"/>
    </source>
</evidence>
<dbReference type="InterPro" id="IPR039896">
    <property type="entry name" value="Red-like"/>
</dbReference>
<reference evidence="6" key="1">
    <citation type="journal article" date="2015" name="PLoS Genet.">
        <title>Genome Sequence and Transcriptome Analyses of Chrysochromulina tobin: Metabolic Tools for Enhanced Algal Fitness in the Prominent Order Prymnesiales (Haptophyceae).</title>
        <authorList>
            <person name="Hovde B.T."/>
            <person name="Deodato C.R."/>
            <person name="Hunsperger H.M."/>
            <person name="Ryken S.A."/>
            <person name="Yost W."/>
            <person name="Jha R.K."/>
            <person name="Patterson J."/>
            <person name="Monnat R.J. Jr."/>
            <person name="Barlow S.B."/>
            <person name="Starkenburg S.R."/>
            <person name="Cattolico R.A."/>
        </authorList>
    </citation>
    <scope>NUCLEOTIDE SEQUENCE</scope>
    <source>
        <strain evidence="6">CCMP291</strain>
    </source>
</reference>
<feature type="region of interest" description="Disordered" evidence="3">
    <location>
        <begin position="1"/>
        <end position="81"/>
    </location>
</feature>
<evidence type="ECO:0000256" key="2">
    <source>
        <dbReference type="ARBA" id="ARBA00023242"/>
    </source>
</evidence>
<organism evidence="5 6">
    <name type="scientific">Chrysochromulina tobinii</name>
    <dbReference type="NCBI Taxonomy" id="1460289"/>
    <lineage>
        <taxon>Eukaryota</taxon>
        <taxon>Haptista</taxon>
        <taxon>Haptophyta</taxon>
        <taxon>Prymnesiophyceae</taxon>
        <taxon>Prymnesiales</taxon>
        <taxon>Chrysochromulinaceae</taxon>
        <taxon>Chrysochromulina</taxon>
    </lineage>
</organism>
<evidence type="ECO:0000256" key="1">
    <source>
        <dbReference type="ARBA" id="ARBA00004123"/>
    </source>
</evidence>
<protein>
    <recommendedName>
        <fullName evidence="4">RED-like N-terminal domain-containing protein</fullName>
    </recommendedName>
</protein>
<accession>A0A0M0K938</accession>
<dbReference type="InterPro" id="IPR012916">
    <property type="entry name" value="RED_N"/>
</dbReference>
<feature type="compositionally biased region" description="Low complexity" evidence="3">
    <location>
        <begin position="330"/>
        <end position="347"/>
    </location>
</feature>
<keyword evidence="2" id="KW-0539">Nucleus</keyword>
<feature type="compositionally biased region" description="Basic and acidic residues" evidence="3">
    <location>
        <begin position="310"/>
        <end position="325"/>
    </location>
</feature>
<dbReference type="EMBL" id="JWZX01000984">
    <property type="protein sequence ID" value="KOO35102.1"/>
    <property type="molecule type" value="Genomic_DNA"/>
</dbReference>
<dbReference type="Pfam" id="PF07808">
    <property type="entry name" value="RED_N"/>
    <property type="match status" value="1"/>
</dbReference>
<evidence type="ECO:0000313" key="6">
    <source>
        <dbReference type="Proteomes" id="UP000037460"/>
    </source>
</evidence>
<dbReference type="Proteomes" id="UP000037460">
    <property type="component" value="Unassembled WGS sequence"/>
</dbReference>
<proteinExistence type="predicted"/>
<comment type="subcellular location">
    <subcellularLocation>
        <location evidence="1">Nucleus</location>
    </subcellularLocation>
</comment>
<feature type="region of interest" description="Disordered" evidence="3">
    <location>
        <begin position="478"/>
        <end position="525"/>
    </location>
</feature>
<evidence type="ECO:0000259" key="4">
    <source>
        <dbReference type="Pfam" id="PF07808"/>
    </source>
</evidence>
<dbReference type="GO" id="GO:0005634">
    <property type="term" value="C:nucleus"/>
    <property type="evidence" value="ECO:0007669"/>
    <property type="project" value="UniProtKB-SubCell"/>
</dbReference>
<dbReference type="PANTHER" id="PTHR12765">
    <property type="entry name" value="RED PROTEIN IK FACTOR CYTOKINE IK"/>
    <property type="match status" value="1"/>
</dbReference>
<feature type="region of interest" description="Disordered" evidence="3">
    <location>
        <begin position="307"/>
        <end position="356"/>
    </location>
</feature>
<keyword evidence="6" id="KW-1185">Reference proteome</keyword>
<dbReference type="OrthoDB" id="508543at2759"/>
<name>A0A0M0K938_9EUKA</name>
<comment type="caution">
    <text evidence="5">The sequence shown here is derived from an EMBL/GenBank/DDBJ whole genome shotgun (WGS) entry which is preliminary data.</text>
</comment>
<gene>
    <name evidence="5" type="ORF">Ctob_014554</name>
</gene>
<feature type="compositionally biased region" description="Basic and acidic residues" evidence="3">
    <location>
        <begin position="40"/>
        <end position="81"/>
    </location>
</feature>
<sequence length="560" mass="59234">MDNSKFRALLATPRVEKASAAAPAEMTAEERARRKAKQQASHERRMAIEKRRQEALAEANRYTDRAAQRRKEESRQAKEEGVAPAAFIDSLYDDEIPDAASLSTVPTVAQLGGREDLVQQQHRVTIAQSKYLGGDIEHTHLVKGLDFALLQKTRADLSASEASVAAERKAAAEKVAAPKAAAATSASATVRPAAAADASTLTFRSEMVRELYSALLADSGAAQRARPNRALTEGRLVYVYEIAAEAPATLLGLVAALASADEPSVLIRSTDDLSVVRPRGAVLHDAALSTALLSRLTKIMTYGGSGWGCSDRERQKHEKKEKEKAGSSGAPTIEPAASAASAQTAAPVGRAPLKPPVEDDVDDIFGEGVGSDYVCEPSAEQLRRAAREVTDAAVLREAAAAAAPAALAIGAPAVGEAAWGAVMGEDDELDDMAILRMSAAKKAGAQPPPSLSKDLKMSAAMMDDSYGECFPDTYEGHNLGLHGPDADDELGIVRSQSPDETADGDDNRGKAGGGGKRGGVDVEALKREAKMERELVQIEKLMAERAAKRQKRDAIDPDGE</sequence>
<feature type="domain" description="RED-like N-terminal" evidence="4">
    <location>
        <begin position="50"/>
        <end position="302"/>
    </location>
</feature>